<gene>
    <name evidence="1" type="ORF">ACFS5P_15740</name>
</gene>
<dbReference type="InterPro" id="IPR036412">
    <property type="entry name" value="HAD-like_sf"/>
</dbReference>
<dbReference type="PANTHER" id="PTHR18901:SF38">
    <property type="entry name" value="PSEUDOURIDINE-5'-PHOSPHATASE"/>
    <property type="match status" value="1"/>
</dbReference>
<dbReference type="RefSeq" id="WP_204728265.1">
    <property type="nucleotide sequence ID" value="NZ_JAFBDK010000003.1"/>
</dbReference>
<sequence>MIRLMILDFDGLILDTETYEIESFDKLYKRYDVVFPIVKWMEGIGSASTFDPYEPVISKLPGIKREDLRRERAQLYESLMKDQSPRAGVKKYLTRATELGLKVALASSSSRSWIDKYMEKLDLQHYFDFICTADDVKHVKPEPDLYLKVLSHFGIRPEEAIVFEDSPNGSLAAIRAGIPCVAVPNPTTKSLEFDDRISLRLDSMEDMSLDEVLKKCTRTQANHESG</sequence>
<name>A0ABW5ZLN6_9BACL</name>
<dbReference type="SFLD" id="SFLDS00003">
    <property type="entry name" value="Haloacid_Dehalogenase"/>
    <property type="match status" value="1"/>
</dbReference>
<protein>
    <submittedName>
        <fullName evidence="1">HAD-IA family hydrolase</fullName>
    </submittedName>
</protein>
<proteinExistence type="predicted"/>
<evidence type="ECO:0000313" key="1">
    <source>
        <dbReference type="EMBL" id="MFD2913340.1"/>
    </source>
</evidence>
<dbReference type="NCBIfam" id="TIGR01509">
    <property type="entry name" value="HAD-SF-IA-v3"/>
    <property type="match status" value="1"/>
</dbReference>
<dbReference type="PANTHER" id="PTHR18901">
    <property type="entry name" value="2-DEOXYGLUCOSE-6-PHOSPHATE PHOSPHATASE 2"/>
    <property type="match status" value="1"/>
</dbReference>
<comment type="caution">
    <text evidence="1">The sequence shown here is derived from an EMBL/GenBank/DDBJ whole genome shotgun (WGS) entry which is preliminary data.</text>
</comment>
<dbReference type="InterPro" id="IPR023214">
    <property type="entry name" value="HAD_sf"/>
</dbReference>
<evidence type="ECO:0000313" key="2">
    <source>
        <dbReference type="Proteomes" id="UP001597561"/>
    </source>
</evidence>
<dbReference type="SUPFAM" id="SSF56784">
    <property type="entry name" value="HAD-like"/>
    <property type="match status" value="1"/>
</dbReference>
<dbReference type="SFLD" id="SFLDG01129">
    <property type="entry name" value="C1.5:_HAD__Beta-PGM__Phosphata"/>
    <property type="match status" value="1"/>
</dbReference>
<dbReference type="EMBL" id="JBHUPG010000031">
    <property type="protein sequence ID" value="MFD2913340.1"/>
    <property type="molecule type" value="Genomic_DNA"/>
</dbReference>
<dbReference type="InterPro" id="IPR041492">
    <property type="entry name" value="HAD_2"/>
</dbReference>
<dbReference type="Proteomes" id="UP001597561">
    <property type="component" value="Unassembled WGS sequence"/>
</dbReference>
<dbReference type="Gene3D" id="3.40.50.1000">
    <property type="entry name" value="HAD superfamily/HAD-like"/>
    <property type="match status" value="1"/>
</dbReference>
<organism evidence="1 2">
    <name type="scientific">Jeotgalibacillus terrae</name>
    <dbReference type="NCBI Taxonomy" id="587735"/>
    <lineage>
        <taxon>Bacteria</taxon>
        <taxon>Bacillati</taxon>
        <taxon>Bacillota</taxon>
        <taxon>Bacilli</taxon>
        <taxon>Bacillales</taxon>
        <taxon>Caryophanaceae</taxon>
        <taxon>Jeotgalibacillus</taxon>
    </lineage>
</organism>
<keyword evidence="2" id="KW-1185">Reference proteome</keyword>
<dbReference type="Gene3D" id="1.10.150.240">
    <property type="entry name" value="Putative phosphatase, domain 2"/>
    <property type="match status" value="1"/>
</dbReference>
<dbReference type="GO" id="GO:0016787">
    <property type="term" value="F:hydrolase activity"/>
    <property type="evidence" value="ECO:0007669"/>
    <property type="project" value="UniProtKB-KW"/>
</dbReference>
<dbReference type="InterPro" id="IPR006439">
    <property type="entry name" value="HAD-SF_hydro_IA"/>
</dbReference>
<keyword evidence="1" id="KW-0378">Hydrolase</keyword>
<reference evidence="2" key="1">
    <citation type="journal article" date="2019" name="Int. J. Syst. Evol. Microbiol.">
        <title>The Global Catalogue of Microorganisms (GCM) 10K type strain sequencing project: providing services to taxonomists for standard genome sequencing and annotation.</title>
        <authorList>
            <consortium name="The Broad Institute Genomics Platform"/>
            <consortium name="The Broad Institute Genome Sequencing Center for Infectious Disease"/>
            <person name="Wu L."/>
            <person name="Ma J."/>
        </authorList>
    </citation>
    <scope>NUCLEOTIDE SEQUENCE [LARGE SCALE GENOMIC DNA]</scope>
    <source>
        <strain evidence="2">KCTC 13528</strain>
    </source>
</reference>
<dbReference type="PRINTS" id="PR00413">
    <property type="entry name" value="HADHALOGNASE"/>
</dbReference>
<dbReference type="InterPro" id="IPR023198">
    <property type="entry name" value="PGP-like_dom2"/>
</dbReference>
<accession>A0ABW5ZLN6</accession>
<dbReference type="Pfam" id="PF13419">
    <property type="entry name" value="HAD_2"/>
    <property type="match status" value="1"/>
</dbReference>